<evidence type="ECO:0000256" key="1">
    <source>
        <dbReference type="SAM" id="Phobius"/>
    </source>
</evidence>
<keyword evidence="3" id="KW-1185">Reference proteome</keyword>
<name>A0A939DYF6_9CORY</name>
<gene>
    <name evidence="2" type="ORF">JZY06_02685</name>
</gene>
<accession>A0A939DYF6</accession>
<sequence>MMTERMIPFIKLRAFAIVVFLAFVVWKQMWLLVGLGLVLLVVSLFQLRSALKHVDEQQRHPREG</sequence>
<evidence type="ECO:0000313" key="2">
    <source>
        <dbReference type="EMBL" id="MBN9643539.1"/>
    </source>
</evidence>
<keyword evidence="1" id="KW-1133">Transmembrane helix</keyword>
<proteinExistence type="predicted"/>
<dbReference type="Proteomes" id="UP000664332">
    <property type="component" value="Unassembled WGS sequence"/>
</dbReference>
<comment type="caution">
    <text evidence="2">The sequence shown here is derived from an EMBL/GenBank/DDBJ whole genome shotgun (WGS) entry which is preliminary data.</text>
</comment>
<reference evidence="2" key="1">
    <citation type="submission" date="2021-03" db="EMBL/GenBank/DDBJ databases">
        <authorList>
            <person name="Sun Q."/>
        </authorList>
    </citation>
    <scope>NUCLEOTIDE SEQUENCE</scope>
    <source>
        <strain evidence="2">CCM 8862</strain>
    </source>
</reference>
<dbReference type="RefSeq" id="WP_207118236.1">
    <property type="nucleotide sequence ID" value="NZ_JAFLEQ010000003.1"/>
</dbReference>
<protein>
    <submittedName>
        <fullName evidence="2">Uncharacterized protein</fullName>
    </submittedName>
</protein>
<organism evidence="2 3">
    <name type="scientific">Corynebacterium mendelii</name>
    <dbReference type="NCBI Taxonomy" id="2765362"/>
    <lineage>
        <taxon>Bacteria</taxon>
        <taxon>Bacillati</taxon>
        <taxon>Actinomycetota</taxon>
        <taxon>Actinomycetes</taxon>
        <taxon>Mycobacteriales</taxon>
        <taxon>Corynebacteriaceae</taxon>
        <taxon>Corynebacterium</taxon>
    </lineage>
</organism>
<keyword evidence="1" id="KW-0812">Transmembrane</keyword>
<feature type="transmembrane region" description="Helical" evidence="1">
    <location>
        <begin position="7"/>
        <end position="26"/>
    </location>
</feature>
<feature type="transmembrane region" description="Helical" evidence="1">
    <location>
        <begin position="32"/>
        <end position="51"/>
    </location>
</feature>
<dbReference type="AlphaFoldDB" id="A0A939DYF6"/>
<dbReference type="EMBL" id="JAFLEQ010000003">
    <property type="protein sequence ID" value="MBN9643539.1"/>
    <property type="molecule type" value="Genomic_DNA"/>
</dbReference>
<evidence type="ECO:0000313" key="3">
    <source>
        <dbReference type="Proteomes" id="UP000664332"/>
    </source>
</evidence>
<keyword evidence="1" id="KW-0472">Membrane</keyword>